<dbReference type="InterPro" id="IPR052050">
    <property type="entry name" value="SecEffector_AnkRepeat"/>
</dbReference>
<keyword evidence="2" id="KW-1185">Reference proteome</keyword>
<sequence>MEGAASLGHLNVIVWLHYNRGENCSTKSMDGAAAFGHHPINIVKWLRRNHDEGCTTAVFGGAAGKGPLDMMRRLHTHRTEG</sequence>
<dbReference type="STRING" id="4795.A0A225UD99"/>
<gene>
    <name evidence="1" type="ORF">PHMEG_00041974</name>
</gene>
<evidence type="ECO:0000313" key="1">
    <source>
        <dbReference type="EMBL" id="OWY90069.1"/>
    </source>
</evidence>
<dbReference type="AlphaFoldDB" id="A0A225UD99"/>
<organism evidence="1 2">
    <name type="scientific">Phytophthora megakarya</name>
    <dbReference type="NCBI Taxonomy" id="4795"/>
    <lineage>
        <taxon>Eukaryota</taxon>
        <taxon>Sar</taxon>
        <taxon>Stramenopiles</taxon>
        <taxon>Oomycota</taxon>
        <taxon>Peronosporomycetes</taxon>
        <taxon>Peronosporales</taxon>
        <taxon>Peronosporaceae</taxon>
        <taxon>Phytophthora</taxon>
    </lineage>
</organism>
<dbReference type="PANTHER" id="PTHR46586:SF3">
    <property type="entry name" value="ANKYRIN REPEAT-CONTAINING PROTEIN"/>
    <property type="match status" value="1"/>
</dbReference>
<dbReference type="PANTHER" id="PTHR46586">
    <property type="entry name" value="ANKYRIN REPEAT-CONTAINING PROTEIN"/>
    <property type="match status" value="1"/>
</dbReference>
<reference evidence="2" key="1">
    <citation type="submission" date="2017-03" db="EMBL/GenBank/DDBJ databases">
        <title>Phytopthora megakarya and P. palmivora, two closely related causual agents of cacao black pod achieved similar genome size and gene model numbers by different mechanisms.</title>
        <authorList>
            <person name="Ali S."/>
            <person name="Shao J."/>
            <person name="Larry D.J."/>
            <person name="Kronmiller B."/>
            <person name="Shen D."/>
            <person name="Strem M.D."/>
            <person name="Melnick R.L."/>
            <person name="Guiltinan M.J."/>
            <person name="Tyler B.M."/>
            <person name="Meinhardt L.W."/>
            <person name="Bailey B.A."/>
        </authorList>
    </citation>
    <scope>NUCLEOTIDE SEQUENCE [LARGE SCALE GENOMIC DNA]</scope>
    <source>
        <strain evidence="2">zdho120</strain>
    </source>
</reference>
<accession>A0A225UD99</accession>
<name>A0A225UD99_9STRA</name>
<comment type="caution">
    <text evidence="1">The sequence shown here is derived from an EMBL/GenBank/DDBJ whole genome shotgun (WGS) entry which is preliminary data.</text>
</comment>
<dbReference type="Proteomes" id="UP000198211">
    <property type="component" value="Unassembled WGS sequence"/>
</dbReference>
<evidence type="ECO:0000313" key="2">
    <source>
        <dbReference type="Proteomes" id="UP000198211"/>
    </source>
</evidence>
<proteinExistence type="predicted"/>
<protein>
    <submittedName>
        <fullName evidence="1">Uncharacterized protein</fullName>
    </submittedName>
</protein>
<dbReference type="EMBL" id="NBNE01024005">
    <property type="protein sequence ID" value="OWY90069.1"/>
    <property type="molecule type" value="Genomic_DNA"/>
</dbReference>